<dbReference type="AlphaFoldDB" id="D7BMJ0"/>
<dbReference type="OrthoDB" id="3787729at2"/>
<dbReference type="EMBL" id="CP002045">
    <property type="protein sequence ID" value="ADH92139.1"/>
    <property type="molecule type" value="Genomic_DNA"/>
</dbReference>
<dbReference type="InterPro" id="IPR011009">
    <property type="entry name" value="Kinase-like_dom_sf"/>
</dbReference>
<dbReference type="eggNOG" id="COG3281">
    <property type="taxonomic scope" value="Bacteria"/>
</dbReference>
<dbReference type="SUPFAM" id="SSF56112">
    <property type="entry name" value="Protein kinase-like (PK-like)"/>
    <property type="match status" value="1"/>
</dbReference>
<organism evidence="1 2">
    <name type="scientific">Arcanobacterium haemolyticum (strain ATCC 9345 / DSM 20595 / CCM 5947 / CCUG 17215 / LMG 16163 / NBRC 15585 / NCTC 8452 / 11018)</name>
    <dbReference type="NCBI Taxonomy" id="644284"/>
    <lineage>
        <taxon>Bacteria</taxon>
        <taxon>Bacillati</taxon>
        <taxon>Actinomycetota</taxon>
        <taxon>Actinomycetes</taxon>
        <taxon>Actinomycetales</taxon>
        <taxon>Actinomycetaceae</taxon>
        <taxon>Arcanobacterium</taxon>
    </lineage>
</organism>
<keyword evidence="2" id="KW-1185">Reference proteome</keyword>
<dbReference type="RefSeq" id="WP_013169637.1">
    <property type="nucleotide sequence ID" value="NC_014218.1"/>
</dbReference>
<gene>
    <name evidence="1" type="ordered locus">Arch_0384</name>
</gene>
<proteinExistence type="predicted"/>
<dbReference type="Gene3D" id="3.90.1200.10">
    <property type="match status" value="1"/>
</dbReference>
<dbReference type="Proteomes" id="UP000000376">
    <property type="component" value="Chromosome"/>
</dbReference>
<dbReference type="KEGG" id="ahe:Arch_0384"/>
<evidence type="ECO:0000313" key="1">
    <source>
        <dbReference type="EMBL" id="ADH92139.1"/>
    </source>
</evidence>
<protein>
    <submittedName>
        <fullName evidence="1">Aminoglycoside phosphotransferase</fullName>
    </submittedName>
</protein>
<dbReference type="STRING" id="644284.Arch_0384"/>
<reference evidence="1 2" key="1">
    <citation type="journal article" date="2010" name="Stand. Genomic Sci.">
        <title>Complete genome sequence of Arcanobacterium haemolyticum type strain (11018).</title>
        <authorList>
            <person name="Yasawong M."/>
            <person name="Teshima H."/>
            <person name="Lapidus A."/>
            <person name="Nolan M."/>
            <person name="Lucas S."/>
            <person name="Glavina Del Rio T."/>
            <person name="Tice H."/>
            <person name="Cheng J."/>
            <person name="Bruce D."/>
            <person name="Detter C."/>
            <person name="Tapia R."/>
            <person name="Han C."/>
            <person name="Goodwin L."/>
            <person name="Pitluck S."/>
            <person name="Liolios K."/>
            <person name="Ivanova N."/>
            <person name="Mavromatis K."/>
            <person name="Mikhailova N."/>
            <person name="Pati A."/>
            <person name="Chen A."/>
            <person name="Palaniappan K."/>
            <person name="Land M."/>
            <person name="Hauser L."/>
            <person name="Chang Y."/>
            <person name="Jeffries C."/>
            <person name="Rohde M."/>
            <person name="Sikorski J."/>
            <person name="Pukall R."/>
            <person name="Goker M."/>
            <person name="Woyke T."/>
            <person name="Bristow J."/>
            <person name="Eisen J."/>
            <person name="Markowitz V."/>
            <person name="Hugenholtz P."/>
            <person name="Kyrpides N."/>
            <person name="Klenk H."/>
        </authorList>
    </citation>
    <scope>NUCLEOTIDE SEQUENCE [LARGE SCALE GENOMIC DNA]</scope>
    <source>
        <strain evidence="2">ATCC 9345 / DSM 20595 / CCUG 17215 / LMG 16163 / NBRC 15585 / NCTC 8452 / 11018</strain>
    </source>
</reference>
<name>D7BMJ0_ARCHD</name>
<accession>D7BMJ0</accession>
<sequence length="459" mass="49896">MIRISSNDVGACVAPWMAEARWFRGATVESMRFVASCALPPSQPGAVTVLHLVECGSLMFSVPLTYYVGGVAENAIGVVAGSVAVVDATDDPVGQHDLYHLFYGVSEPDVEPAVWIDDAGAELDLTMVPARSIRDLPAPASSHKLTSEQSNTSIIYRYDHLPENQPAGIICKLLRVIDRGHNPDVELQQALDSAGSCSVPRQYGSVNGTWDDGSSADLIVAQEFLAGSVDAWQVITNELATFGPTMSSGQRERIVALGRLTRDIHDQLSTACGTSVMSNHTVVEHLKERAERAIADAPQLAEYRTDITELYDSVRDLAWPRAQRIHGDFHLGQVLDVPERGWVALDFEGEPLRPLSQRTQPDIALRDVAGMLRSFDYAAGTAEKAGADHDACRSWERAASAAYLEGYGHLTAAETHLLNAFVLDKALYEVSYETASRPTWVDIPLAGVKTALLRKTRTT</sequence>
<dbReference type="HOGENOM" id="CLU_029675_0_0_11"/>
<evidence type="ECO:0000313" key="2">
    <source>
        <dbReference type="Proteomes" id="UP000000376"/>
    </source>
</evidence>